<protein>
    <submittedName>
        <fullName evidence="1">Uncharacterized protein</fullName>
    </submittedName>
</protein>
<evidence type="ECO:0000313" key="2">
    <source>
        <dbReference type="Proteomes" id="UP001066276"/>
    </source>
</evidence>
<reference evidence="1" key="1">
    <citation type="journal article" date="2022" name="bioRxiv">
        <title>Sequencing and chromosome-scale assembly of the giantPleurodeles waltlgenome.</title>
        <authorList>
            <person name="Brown T."/>
            <person name="Elewa A."/>
            <person name="Iarovenko S."/>
            <person name="Subramanian E."/>
            <person name="Araus A.J."/>
            <person name="Petzold A."/>
            <person name="Susuki M."/>
            <person name="Suzuki K.-i.T."/>
            <person name="Hayashi T."/>
            <person name="Toyoda A."/>
            <person name="Oliveira C."/>
            <person name="Osipova E."/>
            <person name="Leigh N.D."/>
            <person name="Simon A."/>
            <person name="Yun M.H."/>
        </authorList>
    </citation>
    <scope>NUCLEOTIDE SEQUENCE</scope>
    <source>
        <strain evidence="1">20211129_DDA</strain>
        <tissue evidence="1">Liver</tissue>
    </source>
</reference>
<organism evidence="1 2">
    <name type="scientific">Pleurodeles waltl</name>
    <name type="common">Iberian ribbed newt</name>
    <dbReference type="NCBI Taxonomy" id="8319"/>
    <lineage>
        <taxon>Eukaryota</taxon>
        <taxon>Metazoa</taxon>
        <taxon>Chordata</taxon>
        <taxon>Craniata</taxon>
        <taxon>Vertebrata</taxon>
        <taxon>Euteleostomi</taxon>
        <taxon>Amphibia</taxon>
        <taxon>Batrachia</taxon>
        <taxon>Caudata</taxon>
        <taxon>Salamandroidea</taxon>
        <taxon>Salamandridae</taxon>
        <taxon>Pleurodelinae</taxon>
        <taxon>Pleurodeles</taxon>
    </lineage>
</organism>
<sequence length="100" mass="10744">MGGFAETEQVTVDEESTLWTQLLALVIPARLCSPKRVHPPDLILRCLATVIRQAEAERGHLDGGGVRLFEEAGKVTGPRCWPCGSFMSEAGVDAGGMSDF</sequence>
<keyword evidence="2" id="KW-1185">Reference proteome</keyword>
<evidence type="ECO:0000313" key="1">
    <source>
        <dbReference type="EMBL" id="KAJ1132618.1"/>
    </source>
</evidence>
<dbReference type="Proteomes" id="UP001066276">
    <property type="component" value="Chromosome 7"/>
</dbReference>
<dbReference type="EMBL" id="JANPWB010000011">
    <property type="protein sequence ID" value="KAJ1132618.1"/>
    <property type="molecule type" value="Genomic_DNA"/>
</dbReference>
<comment type="caution">
    <text evidence="1">The sequence shown here is derived from an EMBL/GenBank/DDBJ whole genome shotgun (WGS) entry which is preliminary data.</text>
</comment>
<name>A0AAV7Q1L4_PLEWA</name>
<gene>
    <name evidence="1" type="ORF">NDU88_010925</name>
</gene>
<dbReference type="AlphaFoldDB" id="A0AAV7Q1L4"/>
<accession>A0AAV7Q1L4</accession>
<proteinExistence type="predicted"/>